<organism evidence="2 3">
    <name type="scientific">Hassallia byssoidea VB512170</name>
    <dbReference type="NCBI Taxonomy" id="1304833"/>
    <lineage>
        <taxon>Bacteria</taxon>
        <taxon>Bacillati</taxon>
        <taxon>Cyanobacteriota</taxon>
        <taxon>Cyanophyceae</taxon>
        <taxon>Nostocales</taxon>
        <taxon>Tolypothrichaceae</taxon>
        <taxon>Hassallia</taxon>
    </lineage>
</organism>
<evidence type="ECO:0000313" key="3">
    <source>
        <dbReference type="Proteomes" id="UP000031549"/>
    </source>
</evidence>
<feature type="transmembrane region" description="Helical" evidence="1">
    <location>
        <begin position="29"/>
        <end position="52"/>
    </location>
</feature>
<dbReference type="Proteomes" id="UP000031549">
    <property type="component" value="Unassembled WGS sequence"/>
</dbReference>
<comment type="caution">
    <text evidence="2">The sequence shown here is derived from an EMBL/GenBank/DDBJ whole genome shotgun (WGS) entry which is preliminary data.</text>
</comment>
<reference evidence="2 3" key="1">
    <citation type="journal article" date="2015" name="Genome Announc.">
        <title>Draft Genome Sequence of Cyanobacterium Hassallia byssoidea Strain VB512170, Isolated from Monuments in India.</title>
        <authorList>
            <person name="Singh D."/>
            <person name="Chandrababunaidu M.M."/>
            <person name="Panda A."/>
            <person name="Sen D."/>
            <person name="Bhattacharyya S."/>
            <person name="Adhikary S.P."/>
            <person name="Tripathy S."/>
        </authorList>
    </citation>
    <scope>NUCLEOTIDE SEQUENCE [LARGE SCALE GENOMIC DNA]</scope>
    <source>
        <strain evidence="2 3">VB512170</strain>
    </source>
</reference>
<accession>A0A846H9K9</accession>
<dbReference type="PANTHER" id="PTHR36716:SF2">
    <property type="entry name" value="F3H9.20 PROTEIN"/>
    <property type="match status" value="1"/>
</dbReference>
<feature type="transmembrane region" description="Helical" evidence="1">
    <location>
        <begin position="151"/>
        <end position="169"/>
    </location>
</feature>
<name>A0A846H9K9_9CYAN</name>
<evidence type="ECO:0000313" key="2">
    <source>
        <dbReference type="EMBL" id="NEU74267.1"/>
    </source>
</evidence>
<dbReference type="AlphaFoldDB" id="A0A846H9K9"/>
<dbReference type="EMBL" id="JTCM02000038">
    <property type="protein sequence ID" value="NEU74267.1"/>
    <property type="molecule type" value="Genomic_DNA"/>
</dbReference>
<keyword evidence="1" id="KW-0472">Membrane</keyword>
<protein>
    <submittedName>
        <fullName evidence="2">DUF2301 domain-containing membrane protein</fullName>
    </submittedName>
</protein>
<dbReference type="InterPro" id="IPR019275">
    <property type="entry name" value="DUF2301"/>
</dbReference>
<dbReference type="RefSeq" id="WP_039737636.1">
    <property type="nucleotide sequence ID" value="NZ_JTCM02000038.1"/>
</dbReference>
<dbReference type="PANTHER" id="PTHR36716">
    <property type="entry name" value="F3H9.20 PROTEIN"/>
    <property type="match status" value="1"/>
</dbReference>
<keyword evidence="1" id="KW-1133">Transmembrane helix</keyword>
<feature type="transmembrane region" description="Helical" evidence="1">
    <location>
        <begin position="64"/>
        <end position="83"/>
    </location>
</feature>
<evidence type="ECO:0000256" key="1">
    <source>
        <dbReference type="SAM" id="Phobius"/>
    </source>
</evidence>
<feature type="transmembrane region" description="Helical" evidence="1">
    <location>
        <begin position="119"/>
        <end position="139"/>
    </location>
</feature>
<gene>
    <name evidence="2" type="ORF">PI95_017300</name>
</gene>
<feature type="transmembrane region" description="Helical" evidence="1">
    <location>
        <begin position="90"/>
        <end position="107"/>
    </location>
</feature>
<keyword evidence="1" id="KW-0812">Transmembrane</keyword>
<dbReference type="Pfam" id="PF10063">
    <property type="entry name" value="DUF2301"/>
    <property type="match status" value="1"/>
</dbReference>
<proteinExistence type="predicted"/>
<feature type="transmembrane region" description="Helical" evidence="1">
    <location>
        <begin position="175"/>
        <end position="193"/>
    </location>
</feature>
<keyword evidence="3" id="KW-1185">Reference proteome</keyword>
<sequence>MTLTESPASVYQGQFGEFTINQSDRTGVIIYRTALMVAALSFAIASILVLFYTNTFTIQAITPLYTVFCLALGVSLLTIHIYLAPLHRLLQVFWLIGCISSFVFGHFDSQPFAVTVYTHPLSLFGVGFIFAALTGIFFKEAFCFNRLETKVLTFTVPILLLGHLVGVLPIQAERILLGLWAILFVVFALRKAVQEIPPDIGDKSVFAYLKSKSIKTA</sequence>